<sequence>MVILVLVAALLVAATGCMPKTAETVEAGGQEVITLYSVVGERAITGTSKSTGQDGTKTGVTYGNGEVSADDVNNYLAKLVTRMDL</sequence>
<accession>A0ABR7EEZ0</accession>
<name>A0ABR7EEZ0_9FIRM</name>
<dbReference type="Proteomes" id="UP000606889">
    <property type="component" value="Unassembled WGS sequence"/>
</dbReference>
<feature type="chain" id="PRO_5045556312" evidence="1">
    <location>
        <begin position="23"/>
        <end position="85"/>
    </location>
</feature>
<proteinExistence type="predicted"/>
<gene>
    <name evidence="2" type="ORF">H8S18_08330</name>
</gene>
<evidence type="ECO:0000313" key="2">
    <source>
        <dbReference type="EMBL" id="MBC5648341.1"/>
    </source>
</evidence>
<feature type="signal peptide" evidence="1">
    <location>
        <begin position="1"/>
        <end position="22"/>
    </location>
</feature>
<organism evidence="2 3">
    <name type="scientific">Christensenella tenuis</name>
    <dbReference type="NCBI Taxonomy" id="2763033"/>
    <lineage>
        <taxon>Bacteria</taxon>
        <taxon>Bacillati</taxon>
        <taxon>Bacillota</taxon>
        <taxon>Clostridia</taxon>
        <taxon>Christensenellales</taxon>
        <taxon>Christensenellaceae</taxon>
        <taxon>Christensenella</taxon>
    </lineage>
</organism>
<protein>
    <submittedName>
        <fullName evidence="2">Uncharacterized protein</fullName>
    </submittedName>
</protein>
<reference evidence="2 3" key="1">
    <citation type="submission" date="2020-08" db="EMBL/GenBank/DDBJ databases">
        <title>Genome public.</title>
        <authorList>
            <person name="Liu C."/>
            <person name="Sun Q."/>
        </authorList>
    </citation>
    <scope>NUCLEOTIDE SEQUENCE [LARGE SCALE GENOMIC DNA]</scope>
    <source>
        <strain evidence="2 3">NSJ-35</strain>
    </source>
</reference>
<comment type="caution">
    <text evidence="2">The sequence shown here is derived from an EMBL/GenBank/DDBJ whole genome shotgun (WGS) entry which is preliminary data.</text>
</comment>
<evidence type="ECO:0000313" key="3">
    <source>
        <dbReference type="Proteomes" id="UP000606889"/>
    </source>
</evidence>
<dbReference type="RefSeq" id="WP_186857850.1">
    <property type="nucleotide sequence ID" value="NZ_JACOON010000004.1"/>
</dbReference>
<evidence type="ECO:0000256" key="1">
    <source>
        <dbReference type="SAM" id="SignalP"/>
    </source>
</evidence>
<dbReference type="EMBL" id="JACOON010000004">
    <property type="protein sequence ID" value="MBC5648341.1"/>
    <property type="molecule type" value="Genomic_DNA"/>
</dbReference>
<keyword evidence="3" id="KW-1185">Reference proteome</keyword>
<keyword evidence="1" id="KW-0732">Signal</keyword>